<proteinExistence type="predicted"/>
<comment type="caution">
    <text evidence="1">The sequence shown here is derived from an EMBL/GenBank/DDBJ whole genome shotgun (WGS) entry which is preliminary data.</text>
</comment>
<gene>
    <name evidence="1" type="ORF">Tco_0681868</name>
</gene>
<name>A0ABQ4XPU1_9ASTR</name>
<dbReference type="EMBL" id="BQNB010009708">
    <property type="protein sequence ID" value="GJS67304.1"/>
    <property type="molecule type" value="Genomic_DNA"/>
</dbReference>
<organism evidence="1 2">
    <name type="scientific">Tanacetum coccineum</name>
    <dbReference type="NCBI Taxonomy" id="301880"/>
    <lineage>
        <taxon>Eukaryota</taxon>
        <taxon>Viridiplantae</taxon>
        <taxon>Streptophyta</taxon>
        <taxon>Embryophyta</taxon>
        <taxon>Tracheophyta</taxon>
        <taxon>Spermatophyta</taxon>
        <taxon>Magnoliopsida</taxon>
        <taxon>eudicotyledons</taxon>
        <taxon>Gunneridae</taxon>
        <taxon>Pentapetalae</taxon>
        <taxon>asterids</taxon>
        <taxon>campanulids</taxon>
        <taxon>Asterales</taxon>
        <taxon>Asteraceae</taxon>
        <taxon>Asteroideae</taxon>
        <taxon>Anthemideae</taxon>
        <taxon>Anthemidinae</taxon>
        <taxon>Tanacetum</taxon>
    </lineage>
</organism>
<dbReference type="Proteomes" id="UP001151760">
    <property type="component" value="Unassembled WGS sequence"/>
</dbReference>
<accession>A0ABQ4XPU1</accession>
<reference evidence="1" key="2">
    <citation type="submission" date="2022-01" db="EMBL/GenBank/DDBJ databases">
        <authorList>
            <person name="Yamashiro T."/>
            <person name="Shiraishi A."/>
            <person name="Satake H."/>
            <person name="Nakayama K."/>
        </authorList>
    </citation>
    <scope>NUCLEOTIDE SEQUENCE</scope>
</reference>
<protein>
    <recommendedName>
        <fullName evidence="3">RING-type domain-containing protein</fullName>
    </recommendedName>
</protein>
<dbReference type="SUPFAM" id="SSF57850">
    <property type="entry name" value="RING/U-box"/>
    <property type="match status" value="1"/>
</dbReference>
<dbReference type="InterPro" id="IPR013083">
    <property type="entry name" value="Znf_RING/FYVE/PHD"/>
</dbReference>
<evidence type="ECO:0008006" key="3">
    <source>
        <dbReference type="Google" id="ProtNLM"/>
    </source>
</evidence>
<reference evidence="1" key="1">
    <citation type="journal article" date="2022" name="Int. J. Mol. Sci.">
        <title>Draft Genome of Tanacetum Coccineum: Genomic Comparison of Closely Related Tanacetum-Family Plants.</title>
        <authorList>
            <person name="Yamashiro T."/>
            <person name="Shiraishi A."/>
            <person name="Nakayama K."/>
            <person name="Satake H."/>
        </authorList>
    </citation>
    <scope>NUCLEOTIDE SEQUENCE</scope>
</reference>
<evidence type="ECO:0000313" key="1">
    <source>
        <dbReference type="EMBL" id="GJS67304.1"/>
    </source>
</evidence>
<sequence>MPFIEIGPSQCFSFKKVLNENGEEALYAKAIINFCFLSDDCHSCLPCGHIFGMSCILNWLRKFTHAHEDTRRFPYSKQGYTSFKQYIRGRLTHALNKRSDALKQRANVLGWQNAAMKWWTNLLNRKEYAERRAKALERRANAIRRADALRWAGAL</sequence>
<evidence type="ECO:0000313" key="2">
    <source>
        <dbReference type="Proteomes" id="UP001151760"/>
    </source>
</evidence>
<dbReference type="Gene3D" id="3.30.40.10">
    <property type="entry name" value="Zinc/RING finger domain, C3HC4 (zinc finger)"/>
    <property type="match status" value="1"/>
</dbReference>
<keyword evidence="2" id="KW-1185">Reference proteome</keyword>